<dbReference type="GO" id="GO:0008964">
    <property type="term" value="F:phosphoenolpyruvate carboxylase activity"/>
    <property type="evidence" value="ECO:0007669"/>
    <property type="project" value="InterPro"/>
</dbReference>
<dbReference type="PANTHER" id="PTHR30523">
    <property type="entry name" value="PHOSPHOENOLPYRUVATE CARBOXYLASE"/>
    <property type="match status" value="1"/>
</dbReference>
<dbReference type="Gene3D" id="1.20.1440.90">
    <property type="entry name" value="Phosphoenolpyruvate/pyruvate domain"/>
    <property type="match status" value="1"/>
</dbReference>
<comment type="function">
    <text evidence="1">Forms oxaloacetate, a four-carbon dicarboxylic acid source for the tricarboxylic acid cycle.</text>
</comment>
<keyword evidence="5" id="KW-0456">Lyase</keyword>
<dbReference type="PROSITE" id="PS00393">
    <property type="entry name" value="PEPCASE_2"/>
    <property type="match status" value="1"/>
</dbReference>
<evidence type="ECO:0000256" key="1">
    <source>
        <dbReference type="ARBA" id="ARBA00003670"/>
    </source>
</evidence>
<dbReference type="STRING" id="443144.GM21_0209"/>
<evidence type="ECO:0000256" key="4">
    <source>
        <dbReference type="PROSITE-ProRule" id="PRU10112"/>
    </source>
</evidence>
<dbReference type="InterPro" id="IPR018129">
    <property type="entry name" value="PEP_COase_Lys_AS"/>
</dbReference>
<gene>
    <name evidence="5" type="ordered locus">GM21_0209</name>
</gene>
<dbReference type="OrthoDB" id="9768133at2"/>
<proteinExistence type="predicted"/>
<dbReference type="eggNOG" id="COG2352">
    <property type="taxonomic scope" value="Bacteria"/>
</dbReference>
<dbReference type="InterPro" id="IPR021135">
    <property type="entry name" value="PEP_COase"/>
</dbReference>
<dbReference type="EMBL" id="CP001661">
    <property type="protein sequence ID" value="ACT16294.1"/>
    <property type="molecule type" value="Genomic_DNA"/>
</dbReference>
<feature type="active site" evidence="4">
    <location>
        <position position="571"/>
    </location>
</feature>
<reference evidence="5" key="1">
    <citation type="submission" date="2009-07" db="EMBL/GenBank/DDBJ databases">
        <title>Complete sequence of Geobacter sp. M21.</title>
        <authorList>
            <consortium name="US DOE Joint Genome Institute"/>
            <person name="Lucas S."/>
            <person name="Copeland A."/>
            <person name="Lapidus A."/>
            <person name="Glavina del Rio T."/>
            <person name="Dalin E."/>
            <person name="Tice H."/>
            <person name="Bruce D."/>
            <person name="Goodwin L."/>
            <person name="Pitluck S."/>
            <person name="Saunders E."/>
            <person name="Brettin T."/>
            <person name="Detter J.C."/>
            <person name="Han C."/>
            <person name="Larimer F."/>
            <person name="Land M."/>
            <person name="Hauser L."/>
            <person name="Kyrpides N."/>
            <person name="Ovchinnikova G."/>
            <person name="Lovley D."/>
        </authorList>
    </citation>
    <scope>NUCLEOTIDE SEQUENCE [LARGE SCALE GENOMIC DNA]</scope>
    <source>
        <strain evidence="5">M21</strain>
    </source>
</reference>
<dbReference type="Pfam" id="PF00311">
    <property type="entry name" value="PEPcase"/>
    <property type="match status" value="1"/>
</dbReference>
<dbReference type="AlphaFoldDB" id="C6E905"/>
<dbReference type="GO" id="GO:0005829">
    <property type="term" value="C:cytosol"/>
    <property type="evidence" value="ECO:0007669"/>
    <property type="project" value="TreeGrafter"/>
</dbReference>
<keyword evidence="5" id="KW-0670">Pyruvate</keyword>
<dbReference type="GO" id="GO:0015977">
    <property type="term" value="P:carbon fixation"/>
    <property type="evidence" value="ECO:0007669"/>
    <property type="project" value="InterPro"/>
</dbReference>
<dbReference type="InterPro" id="IPR033129">
    <property type="entry name" value="PEPCASE_His_AS"/>
</dbReference>
<dbReference type="KEGG" id="gem:GM21_0209"/>
<dbReference type="HOGENOM" id="CLU_006557_2_0_7"/>
<name>C6E905_GEOSM</name>
<protein>
    <recommendedName>
        <fullName evidence="2">Phosphoenolpyruvate carboxylase</fullName>
    </recommendedName>
</protein>
<accession>C6E905</accession>
<dbReference type="PRINTS" id="PR00150">
    <property type="entry name" value="PEPCARBXLASE"/>
</dbReference>
<organism evidence="5">
    <name type="scientific">Geobacter sp. (strain M21)</name>
    <dbReference type="NCBI Taxonomy" id="443144"/>
    <lineage>
        <taxon>Bacteria</taxon>
        <taxon>Pseudomonadati</taxon>
        <taxon>Thermodesulfobacteriota</taxon>
        <taxon>Desulfuromonadia</taxon>
        <taxon>Geobacterales</taxon>
        <taxon>Geobacteraceae</taxon>
        <taxon>Geobacter</taxon>
    </lineage>
</organism>
<dbReference type="PANTHER" id="PTHR30523:SF32">
    <property type="entry name" value="PHOSPHOENOLPYRUVATE CARBOXYLASE"/>
    <property type="match status" value="1"/>
</dbReference>
<sequence length="912" mass="100905">MQDNREQTPEKLQRDLDYLMDCLAEMFSGLGEKELSACLPRAGSLAPGVDCRFVRAWSIAFQLISMAEENFAVQSRRSLESSHGLVAEPGLWGRVLEQIKESGVTAEDLAAALGKIRVEPVLTAHPTEAKRASVLRHLRELYLLLVKRENTVWTPAEKDDIRNDIVAMLERLWRTGEIHLEKPHVLNELSSMIYHLREIFPKAIPILDKRICRAWTEAGLAGAISPLTTALPRISFSTWVGGDRDGHPLVTPEVTEATLKELRLNALMLIHGQLTTLGSRLSFSRRLMLPSAELQKRLDQLAARSGPAGSDALRRNPEEPWRQMVNLIRARLPVDVTGEEEILCGDLGTRYCHSDELAGDLRLLRDSLMAAGASRLALADVVPVLRTVEVFGFHLASLDIRQNSSYHDKAVDQLLAAAGVSDHRFSQWSEEKRLAFLDQELASPRPFVRADAKPGPEAEGVLGCFRVLAAHIALYGTDAIGPLIVSMTRSVSDLLVVYLLAREAGLTAAGAGGQVCLLPVVPLFETIDDLQGSSAILEAFLVHPATRRTLAHLHGDKPVQQVMVGYSDSNKDGGILASLWSLYRGQEAMLATARRLGVRLRFFHGRGGTISRGAGPTSRFLRGLPEGSAGGDLRLTEQGEVISQKYSNPLNAAYNLELLLAGAAVVTLAPRRPAVPKERLESLMDRLAQRSRFAYEQLLAEPGFIDFFRQATPIDVIECSSIGSRPARRSRSATLSDLRAIPWVFSWSQARYFLSGWYGVGFALEELLNEDERSFRELAGHSQSWTALHYIISNTATSVATANLQIMQAYAGLVLDQGVRDRIFALLKGEYLRTTRILEEIYGGALAERRASVYSSLARREEALKVLHDRQIDLLRQWRRPEAQQNRAQCEELLFRLLETINAIAAGLGTTG</sequence>
<dbReference type="InterPro" id="IPR015813">
    <property type="entry name" value="Pyrv/PenolPyrv_kinase-like_dom"/>
</dbReference>
<dbReference type="GO" id="GO:0006099">
    <property type="term" value="P:tricarboxylic acid cycle"/>
    <property type="evidence" value="ECO:0007669"/>
    <property type="project" value="InterPro"/>
</dbReference>
<dbReference type="SUPFAM" id="SSF51621">
    <property type="entry name" value="Phosphoenolpyruvate/pyruvate domain"/>
    <property type="match status" value="1"/>
</dbReference>
<evidence type="ECO:0000313" key="5">
    <source>
        <dbReference type="EMBL" id="ACT16294.1"/>
    </source>
</evidence>
<dbReference type="PROSITE" id="PS00781">
    <property type="entry name" value="PEPCASE_1"/>
    <property type="match status" value="1"/>
</dbReference>
<feature type="active site" evidence="3">
    <location>
        <position position="125"/>
    </location>
</feature>
<evidence type="ECO:0000256" key="2">
    <source>
        <dbReference type="ARBA" id="ARBA00022419"/>
    </source>
</evidence>
<evidence type="ECO:0000256" key="3">
    <source>
        <dbReference type="PROSITE-ProRule" id="PRU10111"/>
    </source>
</evidence>